<feature type="transmembrane region" description="Helical" evidence="6">
    <location>
        <begin position="151"/>
        <end position="174"/>
    </location>
</feature>
<reference evidence="7" key="2">
    <citation type="submission" date="2021-04" db="EMBL/GenBank/DDBJ databases">
        <authorList>
            <person name="Gilroy R."/>
        </authorList>
    </citation>
    <scope>NUCLEOTIDE SEQUENCE</scope>
    <source>
        <strain evidence="7">ChiBcec1-1093</strain>
    </source>
</reference>
<feature type="transmembrane region" description="Helical" evidence="6">
    <location>
        <begin position="63"/>
        <end position="83"/>
    </location>
</feature>
<proteinExistence type="predicted"/>
<keyword evidence="3 6" id="KW-0812">Transmembrane</keyword>
<feature type="transmembrane region" description="Helical" evidence="6">
    <location>
        <begin position="299"/>
        <end position="320"/>
    </location>
</feature>
<feature type="transmembrane region" description="Helical" evidence="6">
    <location>
        <begin position="245"/>
        <end position="262"/>
    </location>
</feature>
<feature type="transmembrane region" description="Helical" evidence="6">
    <location>
        <begin position="375"/>
        <end position="398"/>
    </location>
</feature>
<evidence type="ECO:0000313" key="7">
    <source>
        <dbReference type="EMBL" id="HIZ79161.1"/>
    </source>
</evidence>
<keyword evidence="5 6" id="KW-0472">Membrane</keyword>
<feature type="transmembrane region" description="Helical" evidence="6">
    <location>
        <begin position="327"/>
        <end position="345"/>
    </location>
</feature>
<dbReference type="CDD" id="cd21416">
    <property type="entry name" value="HDC_protein"/>
    <property type="match status" value="1"/>
</dbReference>
<feature type="transmembrane region" description="Helical" evidence="6">
    <location>
        <begin position="6"/>
        <end position="26"/>
    </location>
</feature>
<feature type="transmembrane region" description="Helical" evidence="6">
    <location>
        <begin position="219"/>
        <end position="239"/>
    </location>
</feature>
<evidence type="ECO:0000256" key="6">
    <source>
        <dbReference type="SAM" id="Phobius"/>
    </source>
</evidence>
<evidence type="ECO:0000256" key="2">
    <source>
        <dbReference type="ARBA" id="ARBA00022475"/>
    </source>
</evidence>
<name>A0A9D2K5A7_9FIRM</name>
<dbReference type="Proteomes" id="UP000824101">
    <property type="component" value="Unassembled WGS sequence"/>
</dbReference>
<dbReference type="Pfam" id="PF03788">
    <property type="entry name" value="LrgA"/>
    <property type="match status" value="1"/>
</dbReference>
<dbReference type="InterPro" id="IPR049576">
    <property type="entry name" value="HDC-like"/>
</dbReference>
<comment type="caution">
    <text evidence="7">The sequence shown here is derived from an EMBL/GenBank/DDBJ whole genome shotgun (WGS) entry which is preliminary data.</text>
</comment>
<dbReference type="EMBL" id="DXBC01000078">
    <property type="protein sequence ID" value="HIZ79161.1"/>
    <property type="molecule type" value="Genomic_DNA"/>
</dbReference>
<feature type="transmembrane region" description="Helical" evidence="6">
    <location>
        <begin position="38"/>
        <end position="57"/>
    </location>
</feature>
<feature type="transmembrane region" description="Helical" evidence="6">
    <location>
        <begin position="274"/>
        <end position="293"/>
    </location>
</feature>
<evidence type="ECO:0000256" key="1">
    <source>
        <dbReference type="ARBA" id="ARBA00004651"/>
    </source>
</evidence>
<feature type="transmembrane region" description="Helical" evidence="6">
    <location>
        <begin position="95"/>
        <end position="117"/>
    </location>
</feature>
<organism evidence="7 8">
    <name type="scientific">Candidatus Lachnoclostridium stercorigallinarum</name>
    <dbReference type="NCBI Taxonomy" id="2838634"/>
    <lineage>
        <taxon>Bacteria</taxon>
        <taxon>Bacillati</taxon>
        <taxon>Bacillota</taxon>
        <taxon>Clostridia</taxon>
        <taxon>Lachnospirales</taxon>
        <taxon>Lachnospiraceae</taxon>
    </lineage>
</organism>
<keyword evidence="4 6" id="KW-1133">Transmembrane helix</keyword>
<protein>
    <submittedName>
        <fullName evidence="7">CidA/LrgA family protein</fullName>
    </submittedName>
</protein>
<keyword evidence="2" id="KW-1003">Cell membrane</keyword>
<comment type="subcellular location">
    <subcellularLocation>
        <location evidence="1">Cell membrane</location>
        <topology evidence="1">Multi-pass membrane protein</topology>
    </subcellularLocation>
</comment>
<dbReference type="GO" id="GO:0005886">
    <property type="term" value="C:plasma membrane"/>
    <property type="evidence" value="ECO:0007669"/>
    <property type="project" value="UniProtKB-SubCell"/>
</dbReference>
<reference evidence="7" key="1">
    <citation type="journal article" date="2021" name="PeerJ">
        <title>Extensive microbial diversity within the chicken gut microbiome revealed by metagenomics and culture.</title>
        <authorList>
            <person name="Gilroy R."/>
            <person name="Ravi A."/>
            <person name="Getino M."/>
            <person name="Pursley I."/>
            <person name="Horton D.L."/>
            <person name="Alikhan N.F."/>
            <person name="Baker D."/>
            <person name="Gharbi K."/>
            <person name="Hall N."/>
            <person name="Watson M."/>
            <person name="Adriaenssens E.M."/>
            <person name="Foster-Nyarko E."/>
            <person name="Jarju S."/>
            <person name="Secka A."/>
            <person name="Antonio M."/>
            <person name="Oren A."/>
            <person name="Chaudhuri R.R."/>
            <person name="La Ragione R."/>
            <person name="Hildebrand F."/>
            <person name="Pallen M.J."/>
        </authorList>
    </citation>
    <scope>NUCLEOTIDE SEQUENCE</scope>
    <source>
        <strain evidence="7">ChiBcec1-1093</strain>
    </source>
</reference>
<evidence type="ECO:0000256" key="4">
    <source>
        <dbReference type="ARBA" id="ARBA00022989"/>
    </source>
</evidence>
<evidence type="ECO:0000313" key="8">
    <source>
        <dbReference type="Proteomes" id="UP000824101"/>
    </source>
</evidence>
<accession>A0A9D2K5A7</accession>
<gene>
    <name evidence="7" type="ORF">IAA17_05180</name>
</gene>
<dbReference type="AlphaFoldDB" id="A0A9D2K5A7"/>
<sequence length="399" mass="42828">MSEFVLWTPLFSFLIFVLFFSVGDWVSNLTKSKVSGMLIAMLLYLVGFQTGIIPASSIDDTGLTALASNFAIMLILVGMGTMIHIKQLMAQWKTVVVALVGLVGLALCSFTVSSWLFGREWALCASAPISGGIIAGQMTSQAALDAGRADLAAFAMLVIGCQGFVGIPICNFFVRKYCNGVLAGSIQMGEIIEVKEEKAKKKLFDFGWMSGDNTIMFKMALVGWLGYLVSLACSGIPIISNLTNANIMYLVMGIVFCVMGFLPANAHVKSHINGFLMLAVLSVVPGSLATLSLEDLINMIFPLVGTLIVGAIFVCVFGAIAGKVLRVHWTISFAIAICCTIGYPGTQIIVDEVVRSLDCDEKTRESIYEHVLPQILVSGFTSVTVASVFFAGIICPLIF</sequence>
<evidence type="ECO:0000256" key="5">
    <source>
        <dbReference type="ARBA" id="ARBA00023136"/>
    </source>
</evidence>
<evidence type="ECO:0000256" key="3">
    <source>
        <dbReference type="ARBA" id="ARBA00022692"/>
    </source>
</evidence>
<dbReference type="InterPro" id="IPR005538">
    <property type="entry name" value="LrgA/CidA"/>
</dbReference>